<gene>
    <name evidence="2" type="primary">LOC141418079</name>
</gene>
<name>A0AC58LAM7_CASCN</name>
<accession>A0AC58LAM7</accession>
<evidence type="ECO:0000313" key="1">
    <source>
        <dbReference type="Proteomes" id="UP001732720"/>
    </source>
</evidence>
<dbReference type="Proteomes" id="UP001732720">
    <property type="component" value="Chromosome 16"/>
</dbReference>
<proteinExistence type="predicted"/>
<sequence>MLVSPLLSLLWAGSMTVDLDQRLQIMVQESVTVQEGLCVLVPCRFFYYPFFYRYGHFSCYWFREGADTDRDSPVATNNPARPVQKETQGRFQFLGDQQRMCSLSIRDAQRGDSGSYFIHVESGSFQRSYHEQQVLVNVTELTLIPRPQDHGTTLTCQVTFPGAGVTVESTIQLNVSYDEKNPPTHPTVVSRRAGSGPMAEVVLVATGEAAVKILLLGLCLIFLRVRSRRKKASRSAGRVENAKTVTD</sequence>
<protein>
    <submittedName>
        <fullName evidence="2">Myeloid cell surface antigen CD33-like isoform X2</fullName>
    </submittedName>
</protein>
<evidence type="ECO:0000313" key="2">
    <source>
        <dbReference type="RefSeq" id="XP_073914204.1"/>
    </source>
</evidence>
<organism evidence="1 2">
    <name type="scientific">Castor canadensis</name>
    <name type="common">American beaver</name>
    <dbReference type="NCBI Taxonomy" id="51338"/>
    <lineage>
        <taxon>Eukaryota</taxon>
        <taxon>Metazoa</taxon>
        <taxon>Chordata</taxon>
        <taxon>Craniata</taxon>
        <taxon>Vertebrata</taxon>
        <taxon>Euteleostomi</taxon>
        <taxon>Mammalia</taxon>
        <taxon>Eutheria</taxon>
        <taxon>Euarchontoglires</taxon>
        <taxon>Glires</taxon>
        <taxon>Rodentia</taxon>
        <taxon>Castorimorpha</taxon>
        <taxon>Castoridae</taxon>
        <taxon>Castor</taxon>
    </lineage>
</organism>
<reference evidence="2" key="1">
    <citation type="submission" date="2025-08" db="UniProtKB">
        <authorList>
            <consortium name="RefSeq"/>
        </authorList>
    </citation>
    <scope>IDENTIFICATION</scope>
</reference>
<keyword evidence="1" id="KW-1185">Reference proteome</keyword>
<dbReference type="RefSeq" id="XP_073914204.1">
    <property type="nucleotide sequence ID" value="XM_074058103.1"/>
</dbReference>